<evidence type="ECO:0000313" key="6">
    <source>
        <dbReference type="EMBL" id="MFC0243566.1"/>
    </source>
</evidence>
<dbReference type="PANTHER" id="PTHR46847">
    <property type="entry name" value="D-ALLOSE-BINDING PERIPLASMIC PROTEIN-RELATED"/>
    <property type="match status" value="1"/>
</dbReference>
<comment type="caution">
    <text evidence="6">The sequence shown here is derived from an EMBL/GenBank/DDBJ whole genome shotgun (WGS) entry which is preliminary data.</text>
</comment>
<evidence type="ECO:0000256" key="3">
    <source>
        <dbReference type="ARBA" id="ARBA00022729"/>
    </source>
</evidence>
<dbReference type="PANTHER" id="PTHR46847:SF1">
    <property type="entry name" value="D-ALLOSE-BINDING PERIPLASMIC PROTEIN-RELATED"/>
    <property type="match status" value="1"/>
</dbReference>
<dbReference type="Gene3D" id="3.40.50.2300">
    <property type="match status" value="2"/>
</dbReference>
<feature type="signal peptide" evidence="4">
    <location>
        <begin position="1"/>
        <end position="27"/>
    </location>
</feature>
<feature type="chain" id="PRO_5046869940" evidence="4">
    <location>
        <begin position="28"/>
        <end position="358"/>
    </location>
</feature>
<sequence>MKRFARGMVSLAAAVLVSSVTSIGAWAQDVQLLPPGLIEPSSKEIIPEGKFKKAPPWKIGLAFPGVGNTWIVQMLQEMKYEASLNKNIGEFTVLEADWKPAKQVADIEDLMARNVDLLIVAPIAFPVVAAQVDKAVAKGIPVVVFGASNGELNGTLEVFGGGGAFGRVGGEFLAKELKGKGSIWAVRGVAGVGEEVLRYEGFKKAIAGTDIKIVAEVFGDWNYAKSKQLCENLVLSGKPVDGIWFSGAEMTRACIEVFKEAGKPLVPMTGEGNNGFFKIWKSSGVKSVAPVFTPGLGPAVVRASVALLEGKQMYKGYFSDPAPITNADIDKYYRPDLNDAYWVPSTLPEAKLKELFGK</sequence>
<protein>
    <submittedName>
        <fullName evidence="6">ABC transporter substrate-binding protein</fullName>
    </submittedName>
</protein>
<evidence type="ECO:0000256" key="4">
    <source>
        <dbReference type="SAM" id="SignalP"/>
    </source>
</evidence>
<evidence type="ECO:0000256" key="2">
    <source>
        <dbReference type="ARBA" id="ARBA00007639"/>
    </source>
</evidence>
<dbReference type="RefSeq" id="WP_378392678.1">
    <property type="nucleotide sequence ID" value="NZ_JBHLWM010000012.1"/>
</dbReference>
<proteinExistence type="inferred from homology"/>
<keyword evidence="7" id="KW-1185">Reference proteome</keyword>
<evidence type="ECO:0000259" key="5">
    <source>
        <dbReference type="Pfam" id="PF13407"/>
    </source>
</evidence>
<dbReference type="InterPro" id="IPR025997">
    <property type="entry name" value="SBP_2_dom"/>
</dbReference>
<organism evidence="6 7">
    <name type="scientific">Rhodopseudomonas telluris</name>
    <dbReference type="NCBI Taxonomy" id="644215"/>
    <lineage>
        <taxon>Bacteria</taxon>
        <taxon>Pseudomonadati</taxon>
        <taxon>Pseudomonadota</taxon>
        <taxon>Alphaproteobacteria</taxon>
        <taxon>Hyphomicrobiales</taxon>
        <taxon>Nitrobacteraceae</taxon>
        <taxon>Rhodopseudomonas</taxon>
    </lineage>
</organism>
<comment type="subcellular location">
    <subcellularLocation>
        <location evidence="1">Cell envelope</location>
    </subcellularLocation>
</comment>
<dbReference type="EMBL" id="JBHLWM010000012">
    <property type="protein sequence ID" value="MFC0243566.1"/>
    <property type="molecule type" value="Genomic_DNA"/>
</dbReference>
<dbReference type="SUPFAM" id="SSF53822">
    <property type="entry name" value="Periplasmic binding protein-like I"/>
    <property type="match status" value="1"/>
</dbReference>
<dbReference type="InterPro" id="IPR028082">
    <property type="entry name" value="Peripla_BP_I"/>
</dbReference>
<name>A0ABV6EZA7_9BRAD</name>
<dbReference type="Proteomes" id="UP001589775">
    <property type="component" value="Unassembled WGS sequence"/>
</dbReference>
<accession>A0ABV6EZA7</accession>
<comment type="similarity">
    <text evidence="2">Belongs to the bacterial solute-binding protein 2 family.</text>
</comment>
<dbReference type="CDD" id="cd19996">
    <property type="entry name" value="PBP1_ABC_sugar_binding-like"/>
    <property type="match status" value="1"/>
</dbReference>
<feature type="domain" description="Periplasmic binding protein" evidence="5">
    <location>
        <begin position="59"/>
        <end position="312"/>
    </location>
</feature>
<dbReference type="Pfam" id="PF13407">
    <property type="entry name" value="Peripla_BP_4"/>
    <property type="match status" value="1"/>
</dbReference>
<gene>
    <name evidence="6" type="ORF">ACFFJ6_23990</name>
</gene>
<evidence type="ECO:0000256" key="1">
    <source>
        <dbReference type="ARBA" id="ARBA00004196"/>
    </source>
</evidence>
<evidence type="ECO:0000313" key="7">
    <source>
        <dbReference type="Proteomes" id="UP001589775"/>
    </source>
</evidence>
<keyword evidence="3 4" id="KW-0732">Signal</keyword>
<reference evidence="6 7" key="1">
    <citation type="submission" date="2024-09" db="EMBL/GenBank/DDBJ databases">
        <authorList>
            <person name="Sun Q."/>
            <person name="Mori K."/>
        </authorList>
    </citation>
    <scope>NUCLEOTIDE SEQUENCE [LARGE SCALE GENOMIC DNA]</scope>
    <source>
        <strain evidence="6 7">KCTC 23279</strain>
    </source>
</reference>